<proteinExistence type="predicted"/>
<evidence type="ECO:0000256" key="1">
    <source>
        <dbReference type="SAM" id="Phobius"/>
    </source>
</evidence>
<reference evidence="2" key="1">
    <citation type="submission" date="2018-05" db="EMBL/GenBank/DDBJ databases">
        <authorList>
            <person name="Lanie J.A."/>
            <person name="Ng W.-L."/>
            <person name="Kazmierczak K.M."/>
            <person name="Andrzejewski T.M."/>
            <person name="Davidsen T.M."/>
            <person name="Wayne K.J."/>
            <person name="Tettelin H."/>
            <person name="Glass J.I."/>
            <person name="Rusch D."/>
            <person name="Podicherti R."/>
            <person name="Tsui H.-C.T."/>
            <person name="Winkler M.E."/>
        </authorList>
    </citation>
    <scope>NUCLEOTIDE SEQUENCE</scope>
</reference>
<organism evidence="2">
    <name type="scientific">marine metagenome</name>
    <dbReference type="NCBI Taxonomy" id="408172"/>
    <lineage>
        <taxon>unclassified sequences</taxon>
        <taxon>metagenomes</taxon>
        <taxon>ecological metagenomes</taxon>
    </lineage>
</organism>
<protein>
    <recommendedName>
        <fullName evidence="3">DUF4760 domain-containing protein</fullName>
    </recommendedName>
</protein>
<keyword evidence="1" id="KW-0472">Membrane</keyword>
<gene>
    <name evidence="2" type="ORF">METZ01_LOCUS74270</name>
</gene>
<dbReference type="AlphaFoldDB" id="A0A381TZI0"/>
<evidence type="ECO:0008006" key="3">
    <source>
        <dbReference type="Google" id="ProtNLM"/>
    </source>
</evidence>
<dbReference type="EMBL" id="UINC01005451">
    <property type="protein sequence ID" value="SVA21416.1"/>
    <property type="molecule type" value="Genomic_DNA"/>
</dbReference>
<name>A0A381TZI0_9ZZZZ</name>
<keyword evidence="1" id="KW-1133">Transmembrane helix</keyword>
<feature type="transmembrane region" description="Helical" evidence="1">
    <location>
        <begin position="6"/>
        <end position="27"/>
    </location>
</feature>
<evidence type="ECO:0000313" key="2">
    <source>
        <dbReference type="EMBL" id="SVA21416.1"/>
    </source>
</evidence>
<accession>A0A381TZI0</accession>
<sequence>MDYELTSILAQTATGVATLAVAVFLSFQLRLQRAESIISAQGELTSGLANTVSDIYTDHELTDIYLRGISEYGSLNKEDKHRFNIFMWTYFLQIQQLWETGKRAEKVRIYATIMLNTGEGIVDWWDNMGRFVYPSEYVDYLDSLLERRN</sequence>
<keyword evidence="1" id="KW-0812">Transmembrane</keyword>